<dbReference type="GO" id="GO:0004715">
    <property type="term" value="F:non-membrane spanning protein tyrosine kinase activity"/>
    <property type="evidence" value="ECO:0007669"/>
    <property type="project" value="UniProtKB-EC"/>
</dbReference>
<dbReference type="GO" id="GO:0005524">
    <property type="term" value="F:ATP binding"/>
    <property type="evidence" value="ECO:0007669"/>
    <property type="project" value="UniProtKB-KW"/>
</dbReference>
<comment type="catalytic activity">
    <reaction evidence="16">
        <text>L-tyrosyl-[protein] + ATP = O-phospho-L-tyrosyl-[protein] + ADP + H(+)</text>
        <dbReference type="Rhea" id="RHEA:10596"/>
        <dbReference type="Rhea" id="RHEA-COMP:10136"/>
        <dbReference type="Rhea" id="RHEA-COMP:20101"/>
        <dbReference type="ChEBI" id="CHEBI:15378"/>
        <dbReference type="ChEBI" id="CHEBI:30616"/>
        <dbReference type="ChEBI" id="CHEBI:46858"/>
        <dbReference type="ChEBI" id="CHEBI:61978"/>
        <dbReference type="ChEBI" id="CHEBI:456216"/>
        <dbReference type="EC" id="2.7.10.2"/>
    </reaction>
</comment>
<keyword evidence="13 19" id="KW-1133">Transmembrane helix</keyword>
<evidence type="ECO:0000256" key="8">
    <source>
        <dbReference type="ARBA" id="ARBA00022679"/>
    </source>
</evidence>
<dbReference type="Proteomes" id="UP000017396">
    <property type="component" value="Chromosome"/>
</dbReference>
<evidence type="ECO:0000256" key="11">
    <source>
        <dbReference type="ARBA" id="ARBA00022777"/>
    </source>
</evidence>
<keyword evidence="11" id="KW-0418">Kinase</keyword>
<feature type="region of interest" description="Disordered" evidence="18">
    <location>
        <begin position="342"/>
        <end position="376"/>
    </location>
</feature>
<dbReference type="GO" id="GO:0005886">
    <property type="term" value="C:plasma membrane"/>
    <property type="evidence" value="ECO:0007669"/>
    <property type="project" value="UniProtKB-SubCell"/>
</dbReference>
<sequence length="817" mass="88988">MVNPQASLGPPSDNFNLLSIWRTLRKRKLLSLSVAVAVFGGVAAFTYTRPYIYESETLILVDNRQQIPVVQTTESALPSAANLETEIQILKSRSLIGRAIHRLAPPFNILNSTTAADNISISQIGDAGVLRVAYRDTNPERAKAVLTALGATYVEYSLESKRGQADNAIKFIEAKLPRAKKVLNQTAIAIREFRKRYDIPDPDGYATSVAEVQQSLQQRIQDLQINLAQTQRQYSELRAQVGEDPDIALSMTILSQDPTYTRLVSKYKDAEADYVSQRAKFKDAYKPVGDLKKQRDIYLRLLQEQATSVLGSAKVAKLGLKSGAVPALGDSAITGSGGANPPVAPAASAPTPATVASKGEPAPPAAPTSKAPAALPEARSLAAAPVRQTIQQSLASQLLSTQVTLSVQKAQLASLTKAQNDIVARFKKIPQLQQQYTELQRDYNVNSQIVNGLLTKLEELRITEAQETSPWRVLEPPDLPDTPVSPKIDQNLLYGFIASVFLGLGAAFVPDLIDERIKGVEEAKELTGLPLLGAIPKTENLTETLVAPSRDGVVIGDRLVTRQYTRSPFKEALRSLALSLRYLGSNNSVKTLLFTSSIPAEGKSIISYNLGLVLSEFGKRVLVVDADMRKPNLHRFLELPNSRGLSTAIATETPWQQLVQSGGNPNLTLLTSGPIPPNPVALLNSEKMTELLAQWRENFDYVIVDTPPVVGLPDAQSIVSRVDRVVLIVAIERSTRSVIARVLEILRSSQCELAGLVVNMLNDGNEGYYYQYYTSYYGESPPDAAAVAQMQAQNNGNGNGRRRGMLSGLFGNRTGRR</sequence>
<evidence type="ECO:0000256" key="7">
    <source>
        <dbReference type="ARBA" id="ARBA00022519"/>
    </source>
</evidence>
<dbReference type="HOGENOM" id="CLU_009912_2_2_3"/>
<keyword evidence="9 19" id="KW-0812">Transmembrane</keyword>
<keyword evidence="8" id="KW-0808">Transferase</keyword>
<keyword evidence="15" id="KW-0829">Tyrosine-protein kinase</keyword>
<keyword evidence="17" id="KW-0175">Coiled coil</keyword>
<feature type="compositionally biased region" description="Low complexity" evidence="18">
    <location>
        <begin position="345"/>
        <end position="357"/>
    </location>
</feature>
<evidence type="ECO:0000256" key="15">
    <source>
        <dbReference type="ARBA" id="ARBA00023137"/>
    </source>
</evidence>
<dbReference type="InterPro" id="IPR032807">
    <property type="entry name" value="GNVR"/>
</dbReference>
<dbReference type="NCBIfam" id="TIGR01007">
    <property type="entry name" value="eps_fam"/>
    <property type="match status" value="1"/>
</dbReference>
<feature type="domain" description="AAA" evidence="21">
    <location>
        <begin position="602"/>
        <end position="744"/>
    </location>
</feature>
<evidence type="ECO:0000313" key="23">
    <source>
        <dbReference type="EMBL" id="AGY59712.1"/>
    </source>
</evidence>
<accession>U5QL42</accession>
<evidence type="ECO:0000256" key="9">
    <source>
        <dbReference type="ARBA" id="ARBA00022692"/>
    </source>
</evidence>
<evidence type="ECO:0000256" key="17">
    <source>
        <dbReference type="SAM" id="Coils"/>
    </source>
</evidence>
<dbReference type="eggNOG" id="COG0489">
    <property type="taxonomic scope" value="Bacteria"/>
</dbReference>
<dbReference type="PANTHER" id="PTHR32309:SF13">
    <property type="entry name" value="FERRIC ENTEROBACTIN TRANSPORT PROTEIN FEPE"/>
    <property type="match status" value="1"/>
</dbReference>
<keyword evidence="10" id="KW-0547">Nucleotide-binding</keyword>
<evidence type="ECO:0000256" key="3">
    <source>
        <dbReference type="ARBA" id="ARBA00007316"/>
    </source>
</evidence>
<gene>
    <name evidence="23" type="primary">kgd</name>
    <name evidence="23" type="ORF">GKIL_3466</name>
</gene>
<comment type="similarity">
    <text evidence="3">Belongs to the CpsD/CapB family.</text>
</comment>
<dbReference type="Gene3D" id="3.40.50.300">
    <property type="entry name" value="P-loop containing nucleotide triphosphate hydrolases"/>
    <property type="match status" value="1"/>
</dbReference>
<evidence type="ECO:0000256" key="14">
    <source>
        <dbReference type="ARBA" id="ARBA00023136"/>
    </source>
</evidence>
<evidence type="ECO:0000259" key="22">
    <source>
        <dbReference type="Pfam" id="PF13807"/>
    </source>
</evidence>
<dbReference type="OrthoDB" id="580971at2"/>
<evidence type="ECO:0000256" key="1">
    <source>
        <dbReference type="ARBA" id="ARBA00004429"/>
    </source>
</evidence>
<evidence type="ECO:0000256" key="12">
    <source>
        <dbReference type="ARBA" id="ARBA00022840"/>
    </source>
</evidence>
<evidence type="ECO:0000256" key="13">
    <source>
        <dbReference type="ARBA" id="ARBA00022989"/>
    </source>
</evidence>
<keyword evidence="24" id="KW-1185">Reference proteome</keyword>
<keyword evidence="6" id="KW-1003">Cell membrane</keyword>
<dbReference type="CDD" id="cd05387">
    <property type="entry name" value="BY-kinase"/>
    <property type="match status" value="1"/>
</dbReference>
<evidence type="ECO:0000256" key="4">
    <source>
        <dbReference type="ARBA" id="ARBA00008883"/>
    </source>
</evidence>
<dbReference type="EC" id="2.7.10.2" evidence="5"/>
<dbReference type="PANTHER" id="PTHR32309">
    <property type="entry name" value="TYROSINE-PROTEIN KINASE"/>
    <property type="match status" value="1"/>
</dbReference>
<evidence type="ECO:0000256" key="18">
    <source>
        <dbReference type="SAM" id="MobiDB-lite"/>
    </source>
</evidence>
<feature type="domain" description="Tyrosine-protein kinase G-rich" evidence="22">
    <location>
        <begin position="432"/>
        <end position="509"/>
    </location>
</feature>
<dbReference type="FunFam" id="3.40.50.300:FF:000527">
    <property type="entry name" value="Tyrosine-protein kinase etk"/>
    <property type="match status" value="1"/>
</dbReference>
<protein>
    <recommendedName>
        <fullName evidence="5">non-specific protein-tyrosine kinase</fullName>
        <ecNumber evidence="5">2.7.10.2</ecNumber>
    </recommendedName>
</protein>
<evidence type="ECO:0000256" key="6">
    <source>
        <dbReference type="ARBA" id="ARBA00022475"/>
    </source>
</evidence>
<dbReference type="InterPro" id="IPR005702">
    <property type="entry name" value="Wzc-like_C"/>
</dbReference>
<dbReference type="eggNOG" id="COG3206">
    <property type="taxonomic scope" value="Bacteria"/>
</dbReference>
<dbReference type="STRING" id="1183438.GKIL_3466"/>
<dbReference type="RefSeq" id="WP_023175012.1">
    <property type="nucleotide sequence ID" value="NC_022600.1"/>
</dbReference>
<comment type="similarity">
    <text evidence="2">Belongs to the CpsC/CapA family.</text>
</comment>
<dbReference type="InterPro" id="IPR003856">
    <property type="entry name" value="LPS_length_determ_N"/>
</dbReference>
<evidence type="ECO:0000256" key="10">
    <source>
        <dbReference type="ARBA" id="ARBA00022741"/>
    </source>
</evidence>
<dbReference type="Pfam" id="PF13614">
    <property type="entry name" value="AAA_31"/>
    <property type="match status" value="1"/>
</dbReference>
<evidence type="ECO:0000256" key="19">
    <source>
        <dbReference type="SAM" id="Phobius"/>
    </source>
</evidence>
<evidence type="ECO:0000313" key="24">
    <source>
        <dbReference type="Proteomes" id="UP000017396"/>
    </source>
</evidence>
<reference evidence="23 24" key="1">
    <citation type="journal article" date="2013" name="PLoS ONE">
        <title>Cultivation and Complete Genome Sequencing of Gloeobacter kilaueensis sp. nov., from a Lava Cave in Kilauea Caldera, Hawai'i.</title>
        <authorList>
            <person name="Saw J.H."/>
            <person name="Schatz M."/>
            <person name="Brown M.V."/>
            <person name="Kunkel D.D."/>
            <person name="Foster J.S."/>
            <person name="Shick H."/>
            <person name="Christensen S."/>
            <person name="Hou S."/>
            <person name="Wan X."/>
            <person name="Donachie S.P."/>
        </authorList>
    </citation>
    <scope>NUCLEOTIDE SEQUENCE [LARGE SCALE GENOMIC DNA]</scope>
    <source>
        <strain evidence="24">JS</strain>
    </source>
</reference>
<feature type="region of interest" description="Disordered" evidence="18">
    <location>
        <begin position="794"/>
        <end position="817"/>
    </location>
</feature>
<dbReference type="SUPFAM" id="SSF52540">
    <property type="entry name" value="P-loop containing nucleoside triphosphate hydrolases"/>
    <property type="match status" value="1"/>
</dbReference>
<feature type="compositionally biased region" description="Low complexity" evidence="18">
    <location>
        <begin position="367"/>
        <end position="376"/>
    </location>
</feature>
<dbReference type="Pfam" id="PF13807">
    <property type="entry name" value="GNVR"/>
    <property type="match status" value="1"/>
</dbReference>
<feature type="transmembrane region" description="Helical" evidence="19">
    <location>
        <begin position="29"/>
        <end position="47"/>
    </location>
</feature>
<organism evidence="23 24">
    <name type="scientific">Gloeobacter kilaueensis (strain ATCC BAA-2537 / CCAP 1431/1 / ULC 316 / JS1)</name>
    <dbReference type="NCBI Taxonomy" id="1183438"/>
    <lineage>
        <taxon>Bacteria</taxon>
        <taxon>Bacillati</taxon>
        <taxon>Cyanobacteriota</taxon>
        <taxon>Cyanophyceae</taxon>
        <taxon>Gloeobacterales</taxon>
        <taxon>Gloeobacteraceae</taxon>
        <taxon>Gloeobacter</taxon>
    </lineage>
</organism>
<keyword evidence="14 19" id="KW-0472">Membrane</keyword>
<evidence type="ECO:0000259" key="20">
    <source>
        <dbReference type="Pfam" id="PF02706"/>
    </source>
</evidence>
<comment type="subcellular location">
    <subcellularLocation>
        <location evidence="1">Cell inner membrane</location>
        <topology evidence="1">Multi-pass membrane protein</topology>
    </subcellularLocation>
</comment>
<dbReference type="InterPro" id="IPR025669">
    <property type="entry name" value="AAA_dom"/>
</dbReference>
<keyword evidence="7" id="KW-0997">Cell inner membrane</keyword>
<proteinExistence type="inferred from homology"/>
<keyword evidence="12" id="KW-0067">ATP-binding</keyword>
<dbReference type="InterPro" id="IPR027417">
    <property type="entry name" value="P-loop_NTPase"/>
</dbReference>
<evidence type="ECO:0000256" key="5">
    <source>
        <dbReference type="ARBA" id="ARBA00011903"/>
    </source>
</evidence>
<evidence type="ECO:0000256" key="16">
    <source>
        <dbReference type="ARBA" id="ARBA00051245"/>
    </source>
</evidence>
<evidence type="ECO:0000256" key="2">
    <source>
        <dbReference type="ARBA" id="ARBA00006683"/>
    </source>
</evidence>
<dbReference type="AlphaFoldDB" id="U5QL42"/>
<dbReference type="PATRIC" id="fig|1183438.3.peg.3405"/>
<dbReference type="EMBL" id="CP003587">
    <property type="protein sequence ID" value="AGY59712.1"/>
    <property type="molecule type" value="Genomic_DNA"/>
</dbReference>
<feature type="coiled-coil region" evidence="17">
    <location>
        <begin position="213"/>
        <end position="240"/>
    </location>
</feature>
<name>U5QL42_GLOK1</name>
<evidence type="ECO:0000259" key="21">
    <source>
        <dbReference type="Pfam" id="PF13614"/>
    </source>
</evidence>
<dbReference type="InterPro" id="IPR050445">
    <property type="entry name" value="Bact_polysacc_biosynth/exp"/>
</dbReference>
<feature type="domain" description="Polysaccharide chain length determinant N-terminal" evidence="20">
    <location>
        <begin position="13"/>
        <end position="101"/>
    </location>
</feature>
<comment type="similarity">
    <text evidence="4">Belongs to the etk/wzc family.</text>
</comment>
<dbReference type="KEGG" id="glj:GKIL_3466"/>
<dbReference type="Pfam" id="PF02706">
    <property type="entry name" value="Wzz"/>
    <property type="match status" value="1"/>
</dbReference>
<dbReference type="GO" id="GO:0042802">
    <property type="term" value="F:identical protein binding"/>
    <property type="evidence" value="ECO:0007669"/>
    <property type="project" value="UniProtKB-ARBA"/>
</dbReference>